<comment type="caution">
    <text evidence="6">The sequence shown here is derived from an EMBL/GenBank/DDBJ whole genome shotgun (WGS) entry which is preliminary data.</text>
</comment>
<feature type="binding site" evidence="5">
    <location>
        <position position="233"/>
    </location>
    <ligand>
        <name>Fe cation</name>
        <dbReference type="ChEBI" id="CHEBI:24875"/>
        <note>catalytic</note>
    </ligand>
</feature>
<keyword evidence="3" id="KW-0560">Oxidoreductase</keyword>
<evidence type="ECO:0000313" key="7">
    <source>
        <dbReference type="Proteomes" id="UP001152747"/>
    </source>
</evidence>
<evidence type="ECO:0000313" key="6">
    <source>
        <dbReference type="EMBL" id="CAI5441621.1"/>
    </source>
</evidence>
<dbReference type="EMBL" id="CANHGI010000002">
    <property type="protein sequence ID" value="CAI5441621.1"/>
    <property type="molecule type" value="Genomic_DNA"/>
</dbReference>
<dbReference type="PANTHER" id="PTHR10543">
    <property type="entry name" value="BETA-CAROTENE DIOXYGENASE"/>
    <property type="match status" value="1"/>
</dbReference>
<keyword evidence="4 5" id="KW-0408">Iron</keyword>
<accession>A0A9P1ICG7</accession>
<feature type="binding site" evidence="5">
    <location>
        <position position="518"/>
    </location>
    <ligand>
        <name>Fe cation</name>
        <dbReference type="ChEBI" id="CHEBI:24875"/>
        <note>catalytic</note>
    </ligand>
</feature>
<keyword evidence="2 5" id="KW-0479">Metal-binding</keyword>
<dbReference type="Pfam" id="PF03055">
    <property type="entry name" value="RPE65"/>
    <property type="match status" value="1"/>
</dbReference>
<dbReference type="GO" id="GO:0003834">
    <property type="term" value="F:beta-carotene 15,15'-dioxygenase activity"/>
    <property type="evidence" value="ECO:0007669"/>
    <property type="project" value="TreeGrafter"/>
</dbReference>
<evidence type="ECO:0000256" key="2">
    <source>
        <dbReference type="ARBA" id="ARBA00022723"/>
    </source>
</evidence>
<feature type="binding site" evidence="5">
    <location>
        <position position="304"/>
    </location>
    <ligand>
        <name>Fe cation</name>
        <dbReference type="ChEBI" id="CHEBI:24875"/>
        <note>catalytic</note>
    </ligand>
</feature>
<feature type="binding site" evidence="5">
    <location>
        <position position="174"/>
    </location>
    <ligand>
        <name>Fe cation</name>
        <dbReference type="ChEBI" id="CHEBI:24875"/>
        <note>catalytic</note>
    </ligand>
</feature>
<dbReference type="GO" id="GO:0016121">
    <property type="term" value="P:carotene catabolic process"/>
    <property type="evidence" value="ECO:0007669"/>
    <property type="project" value="TreeGrafter"/>
</dbReference>
<evidence type="ECO:0000256" key="4">
    <source>
        <dbReference type="ARBA" id="ARBA00023004"/>
    </source>
</evidence>
<proteinExistence type="inferred from homology"/>
<evidence type="ECO:0000256" key="1">
    <source>
        <dbReference type="ARBA" id="ARBA00006787"/>
    </source>
</evidence>
<comment type="cofactor">
    <cofactor evidence="5">
        <name>Fe(2+)</name>
        <dbReference type="ChEBI" id="CHEBI:29033"/>
    </cofactor>
    <text evidence="5">Binds 1 Fe(2+) ion per subunit.</text>
</comment>
<dbReference type="GO" id="GO:0046872">
    <property type="term" value="F:metal ion binding"/>
    <property type="evidence" value="ECO:0007669"/>
    <property type="project" value="UniProtKB-KW"/>
</dbReference>
<protein>
    <submittedName>
        <fullName evidence="6">Uncharacterized protein</fullName>
    </submittedName>
</protein>
<dbReference type="Proteomes" id="UP001152747">
    <property type="component" value="Unassembled WGS sequence"/>
</dbReference>
<dbReference type="PANTHER" id="PTHR10543:SF24">
    <property type="entry name" value="CAROTENOID ISOMEROOXYGENASE"/>
    <property type="match status" value="1"/>
</dbReference>
<dbReference type="AlphaFoldDB" id="A0A9P1ICG7"/>
<gene>
    <name evidence="6" type="ORF">CAMP_LOCUS4258</name>
</gene>
<sequence>MSYAHLFENFENILEPKECELKGSVPEYLKGTMVRNGPGMFEIGDSKYNHWFDGLAYMQSYNFENGKMFYSARFLESETYKTNMSKNRIVMGSFGTAEFPDPCKTIFQRFFSYFFPNKETEKHDNANVFFAPIGDQLFACTETPHMLRVDPETLETKEKFDFSKLVALHTCTAHHCFDEEGNIYNVGARFGPDSSHVFTVTKNPQPNSEQPWENTTKIGEVRCSDVFNPTYMHSFGMSKNHMIMFESPVRFNLKKFLMKKILSISYRDCIYWDATKNVNVFILSKTTGQKLELKITVDPFFTFHHANTFEKDGFLVVDYCRIEESGNFEALLIENMKTGAFKNNPRFLPFFSRLVIPLEIPKSAEIGSNILKDLAWANGCSAILKEDGSIHLKEKRLCETSMEFPRYSEKVNSKEYKYCYGSSVLGERQSEDLVGVIKVNVETCESLIWRRENQNQLCGEPIFVADPNGKLEDDGCLIVPVMTIDPSEHPYVVILNAKNLEELGRFVIPEQRIPLGFHALYMSRGGL</sequence>
<keyword evidence="7" id="KW-1185">Reference proteome</keyword>
<dbReference type="InterPro" id="IPR004294">
    <property type="entry name" value="Carotenoid_Oase"/>
</dbReference>
<dbReference type="GO" id="GO:0010436">
    <property type="term" value="F:carotenoid dioxygenase activity"/>
    <property type="evidence" value="ECO:0007669"/>
    <property type="project" value="TreeGrafter"/>
</dbReference>
<name>A0A9P1ICG7_9PELO</name>
<reference evidence="6" key="1">
    <citation type="submission" date="2022-11" db="EMBL/GenBank/DDBJ databases">
        <authorList>
            <person name="Kikuchi T."/>
        </authorList>
    </citation>
    <scope>NUCLEOTIDE SEQUENCE</scope>
    <source>
        <strain evidence="6">PS1010</strain>
    </source>
</reference>
<comment type="similarity">
    <text evidence="1">Belongs to the carotenoid oxygenase family.</text>
</comment>
<dbReference type="GO" id="GO:0042574">
    <property type="term" value="P:retinal metabolic process"/>
    <property type="evidence" value="ECO:0007669"/>
    <property type="project" value="TreeGrafter"/>
</dbReference>
<dbReference type="OrthoDB" id="407010at2759"/>
<organism evidence="6 7">
    <name type="scientific">Caenorhabditis angaria</name>
    <dbReference type="NCBI Taxonomy" id="860376"/>
    <lineage>
        <taxon>Eukaryota</taxon>
        <taxon>Metazoa</taxon>
        <taxon>Ecdysozoa</taxon>
        <taxon>Nematoda</taxon>
        <taxon>Chromadorea</taxon>
        <taxon>Rhabditida</taxon>
        <taxon>Rhabditina</taxon>
        <taxon>Rhabditomorpha</taxon>
        <taxon>Rhabditoidea</taxon>
        <taxon>Rhabditidae</taxon>
        <taxon>Peloderinae</taxon>
        <taxon>Caenorhabditis</taxon>
    </lineage>
</organism>
<evidence type="ECO:0000256" key="3">
    <source>
        <dbReference type="ARBA" id="ARBA00023002"/>
    </source>
</evidence>
<evidence type="ECO:0000256" key="5">
    <source>
        <dbReference type="PIRSR" id="PIRSR604294-1"/>
    </source>
</evidence>